<feature type="compositionally biased region" description="Low complexity" evidence="6">
    <location>
        <begin position="1568"/>
        <end position="1584"/>
    </location>
</feature>
<keyword evidence="9" id="KW-1185">Reference proteome</keyword>
<feature type="compositionally biased region" description="Polar residues" evidence="6">
    <location>
        <begin position="201"/>
        <end position="236"/>
    </location>
</feature>
<dbReference type="PANTHER" id="PTHR16266:SF17">
    <property type="entry name" value="BRWD3"/>
    <property type="match status" value="1"/>
</dbReference>
<feature type="compositionally biased region" description="Low complexity" evidence="6">
    <location>
        <begin position="2026"/>
        <end position="2035"/>
    </location>
</feature>
<keyword evidence="3 4" id="KW-0103">Bromodomain</keyword>
<organism evidence="8 9">
    <name type="scientific">Cyclotella atomus</name>
    <dbReference type="NCBI Taxonomy" id="382360"/>
    <lineage>
        <taxon>Eukaryota</taxon>
        <taxon>Sar</taxon>
        <taxon>Stramenopiles</taxon>
        <taxon>Ochrophyta</taxon>
        <taxon>Bacillariophyta</taxon>
        <taxon>Coscinodiscophyceae</taxon>
        <taxon>Thalassiosirophycidae</taxon>
        <taxon>Stephanodiscales</taxon>
        <taxon>Stephanodiscaceae</taxon>
        <taxon>Cyclotella</taxon>
    </lineage>
</organism>
<feature type="domain" description="Bromo" evidence="7">
    <location>
        <begin position="2447"/>
        <end position="2519"/>
    </location>
</feature>
<feature type="compositionally biased region" description="Polar residues" evidence="6">
    <location>
        <begin position="2215"/>
        <end position="2225"/>
    </location>
</feature>
<comment type="caution">
    <text evidence="8">The sequence shown here is derived from an EMBL/GenBank/DDBJ whole genome shotgun (WGS) entry which is preliminary data.</text>
</comment>
<feature type="compositionally biased region" description="Polar residues" evidence="6">
    <location>
        <begin position="903"/>
        <end position="914"/>
    </location>
</feature>
<feature type="compositionally biased region" description="Polar residues" evidence="6">
    <location>
        <begin position="2338"/>
        <end position="2348"/>
    </location>
</feature>
<evidence type="ECO:0000256" key="3">
    <source>
        <dbReference type="ARBA" id="ARBA00023117"/>
    </source>
</evidence>
<dbReference type="Gene3D" id="1.20.920.10">
    <property type="entry name" value="Bromodomain-like"/>
    <property type="match status" value="2"/>
</dbReference>
<feature type="region of interest" description="Disordered" evidence="6">
    <location>
        <begin position="894"/>
        <end position="932"/>
    </location>
</feature>
<feature type="compositionally biased region" description="Polar residues" evidence="6">
    <location>
        <begin position="1448"/>
        <end position="1471"/>
    </location>
</feature>
<evidence type="ECO:0000313" key="9">
    <source>
        <dbReference type="Proteomes" id="UP001530400"/>
    </source>
</evidence>
<feature type="region of interest" description="Disordered" evidence="6">
    <location>
        <begin position="1486"/>
        <end position="1599"/>
    </location>
</feature>
<feature type="compositionally biased region" description="Polar residues" evidence="6">
    <location>
        <begin position="447"/>
        <end position="467"/>
    </location>
</feature>
<keyword evidence="2" id="KW-0677">Repeat</keyword>
<feature type="region of interest" description="Disordered" evidence="6">
    <location>
        <begin position="201"/>
        <end position="256"/>
    </location>
</feature>
<feature type="domain" description="Bromo" evidence="7">
    <location>
        <begin position="1916"/>
        <end position="1978"/>
    </location>
</feature>
<evidence type="ECO:0000256" key="2">
    <source>
        <dbReference type="ARBA" id="ARBA00022737"/>
    </source>
</evidence>
<dbReference type="InterPro" id="IPR052060">
    <property type="entry name" value="Bromo_WD_repeat"/>
</dbReference>
<dbReference type="SMART" id="SM00297">
    <property type="entry name" value="BROMO"/>
    <property type="match status" value="2"/>
</dbReference>
<feature type="compositionally biased region" description="Acidic residues" evidence="6">
    <location>
        <begin position="1589"/>
        <end position="1598"/>
    </location>
</feature>
<feature type="region of interest" description="Disordered" evidence="6">
    <location>
        <begin position="2020"/>
        <end position="2354"/>
    </location>
</feature>
<feature type="repeat" description="WD" evidence="5">
    <location>
        <begin position="1061"/>
        <end position="1094"/>
    </location>
</feature>
<dbReference type="SUPFAM" id="SSF47370">
    <property type="entry name" value="Bromodomain"/>
    <property type="match status" value="2"/>
</dbReference>
<feature type="region of interest" description="Disordered" evidence="6">
    <location>
        <begin position="1440"/>
        <end position="1471"/>
    </location>
</feature>
<dbReference type="PROSITE" id="PS50294">
    <property type="entry name" value="WD_REPEATS_REGION"/>
    <property type="match status" value="2"/>
</dbReference>
<evidence type="ECO:0000256" key="5">
    <source>
        <dbReference type="PROSITE-ProRule" id="PRU00221"/>
    </source>
</evidence>
<evidence type="ECO:0000256" key="1">
    <source>
        <dbReference type="ARBA" id="ARBA00022574"/>
    </source>
</evidence>
<evidence type="ECO:0000259" key="7">
    <source>
        <dbReference type="PROSITE" id="PS50014"/>
    </source>
</evidence>
<dbReference type="InterPro" id="IPR001487">
    <property type="entry name" value="Bromodomain"/>
</dbReference>
<reference evidence="8 9" key="1">
    <citation type="submission" date="2024-10" db="EMBL/GenBank/DDBJ databases">
        <title>Updated reference genomes for cyclostephanoid diatoms.</title>
        <authorList>
            <person name="Roberts W.R."/>
            <person name="Alverson A.J."/>
        </authorList>
    </citation>
    <scope>NUCLEOTIDE SEQUENCE [LARGE SCALE GENOMIC DNA]</scope>
    <source>
        <strain evidence="8 9">AJA010-31</strain>
    </source>
</reference>
<name>A0ABD3MVZ6_9STRA</name>
<evidence type="ECO:0000256" key="6">
    <source>
        <dbReference type="SAM" id="MobiDB-lite"/>
    </source>
</evidence>
<dbReference type="CDD" id="cd04369">
    <property type="entry name" value="Bromodomain"/>
    <property type="match status" value="2"/>
</dbReference>
<dbReference type="Gene3D" id="2.130.10.10">
    <property type="entry name" value="YVTN repeat-like/Quinoprotein amine dehydrogenase"/>
    <property type="match status" value="3"/>
</dbReference>
<feature type="region of interest" description="Disordered" evidence="6">
    <location>
        <begin position="2376"/>
        <end position="2417"/>
    </location>
</feature>
<feature type="compositionally biased region" description="Polar residues" evidence="6">
    <location>
        <begin position="2260"/>
        <end position="2270"/>
    </location>
</feature>
<feature type="compositionally biased region" description="Low complexity" evidence="6">
    <location>
        <begin position="1537"/>
        <end position="1559"/>
    </location>
</feature>
<dbReference type="SUPFAM" id="SSF50978">
    <property type="entry name" value="WD40 repeat-like"/>
    <property type="match status" value="1"/>
</dbReference>
<dbReference type="SMART" id="SM00320">
    <property type="entry name" value="WD40"/>
    <property type="match status" value="6"/>
</dbReference>
<feature type="region of interest" description="Disordered" evidence="6">
    <location>
        <begin position="1140"/>
        <end position="1162"/>
    </location>
</feature>
<dbReference type="Pfam" id="PF00439">
    <property type="entry name" value="Bromodomain"/>
    <property type="match status" value="2"/>
</dbReference>
<dbReference type="EMBL" id="JALLPJ020001353">
    <property type="protein sequence ID" value="KAL3768108.1"/>
    <property type="molecule type" value="Genomic_DNA"/>
</dbReference>
<proteinExistence type="predicted"/>
<dbReference type="Pfam" id="PF00400">
    <property type="entry name" value="WD40"/>
    <property type="match status" value="4"/>
</dbReference>
<dbReference type="InterPro" id="IPR015943">
    <property type="entry name" value="WD40/YVTN_repeat-like_dom_sf"/>
</dbReference>
<dbReference type="PROSITE" id="PS50082">
    <property type="entry name" value="WD_REPEATS_2"/>
    <property type="match status" value="2"/>
</dbReference>
<protein>
    <recommendedName>
        <fullName evidence="7">Bromo domain-containing protein</fullName>
    </recommendedName>
</protein>
<feature type="region of interest" description="Disordered" evidence="6">
    <location>
        <begin position="447"/>
        <end position="498"/>
    </location>
</feature>
<keyword evidence="1 5" id="KW-0853">WD repeat</keyword>
<evidence type="ECO:0000256" key="4">
    <source>
        <dbReference type="PROSITE-ProRule" id="PRU00035"/>
    </source>
</evidence>
<accession>A0ABD3MVZ6</accession>
<feature type="compositionally biased region" description="Acidic residues" evidence="6">
    <location>
        <begin position="2290"/>
        <end position="2310"/>
    </location>
</feature>
<dbReference type="InterPro" id="IPR036322">
    <property type="entry name" value="WD40_repeat_dom_sf"/>
</dbReference>
<feature type="compositionally biased region" description="Basic residues" evidence="6">
    <location>
        <begin position="2402"/>
        <end position="2416"/>
    </location>
</feature>
<dbReference type="Proteomes" id="UP001530400">
    <property type="component" value="Unassembled WGS sequence"/>
</dbReference>
<sequence>MDPADPYLRTAAAGANPSGRHHPHNTSCHVVHASYPHHSHPPYTSQGFTHHPHAQTSAAAAAAASMIPPHHLPPNGHQHRASPPNAMPMSRQHDIQHRASPYSNQSNNLAPPIGIASQPFRYSPNTLPQYAAPQPNGNRIALPPLGRKNTVTDGAVTLDSGESNTFNSVDMSVNNGYLGGVGQTVANVAGLAHSQLMNMSSAQQHATATRGNSNTNPTVSAFTQISNQPSGSQSVSGFPAGGGGGASSGGNYSCQSLEPVTLPQPEIEPEPPLPSLPKIKDPIKLNHHPDLPFLVTHWVDHYAAGSAVTFGEGKSMDLDKATTQAEEQSKKKEAILRLQRAAKDMAWAFETLGAFGDSTGGLLTLANDLDLSSRRTTYTDLKRKYGHVLSSAFASDTADNHNANAARVALLDSLVTASSSASNEASKCVMETVMPWSLLEAAYEGTVPTSNPVSSSGKTSETRQASSLGVGRRVGESSSDPADEILDDLLPSNESAGSTIQNPVLMGVAASNATGRGADCTAITSGKLAMTLGSNVEAVTNRASEASRKYLSIRTKLSEDVNEFQKTRAAMKTAITRAETSGSGDQFDASSDLDQHRVIVQLQRRLGEMHLNISTVKKEATDAKREADKAFQELSSIHSRYIDPYQTYGRCQFSMRRIALKPILMRSGCLSQVRQRSNFALSGVITQQYQGRRMPSDLAHSQLSILKSRFSHAVTINCHLVYPIYCLKFDKTGKYFITGSDDQLVKLFHLGAGPKNGERPAGKRFSYGANMRGAVLCCTLRGHAGVVTDIDVSSDNALLATASADGDVRVWGLRDGCPVAILRGHKEANMVSWSLLTPYRLVTCGDDGLARMWDVRKAALKRYGDMVGNRADYNLPDQKDDEDETGAIELDSEMLPPVPMPQQNPLAPNANAGSQEDADVPPGVAGNPIDNRGNPGDFVASDEIDEGVTLIARMQHGDIVHESQQGVGTRARRKAVKVMCIARCPIGGHFATGSDDGLGRIWADSDDQRIENLDSEMNKLNDNTSLPSAGPMFTRVMHSERQKTILGSPSAPSKERLLATLSGHNNAITDMKYSSTGDRILTASLKDGVVRVWSWQKETPIVIDGHLHTTTYSSDFKNSAQTKFMNMAQLLIRLTPVVQGENQEGEQSSRRKGLSSAANNTSSVHCDGVTWTCDDAKIVTSQSSPAKATGTEIVPGSQMIYVWDSVSGRCLLGIYGAHTSLCSTLISHPFIPSVVVSAGADGLLNAWDLNKGECFCTHKNVLSHGPVENAAMRGKQCSFLEGQFGPDGLHCILSDEAGRVSIFDIMANQDSFVPPLWMVEQYFANDYYELFYDSNGYCIERGSERPPHLAPKGVRCNHEGVGIAESVRDTFVNISGPLVLSANAVRWSRNDIRTKHHSVHRDGGVLSRNMRKKATTLVESPGLLVGCETTAIITPDGKLYKPKEKHSMSSMFGATSTSNRQTGSTSSGRTLSNRYTWVDYNDIADEDFDDHYDDSDDEEYRGDGRRISGGQENEDHDLSGVESDGESPVRINRSRQRNQGQQQRRQRRSTGQQNRSNRQAHSTYSQEQAQPTRASSRQASRRTSLPQESENEDEEFFEEVLSTHTKPSGSFAQDWLSADHFFKLPRDSEVHRKWLCRTNNQGSHFATKQYCPQVGDSIVYIPRAHYDTLQRYPTGDAYTCPWKSWPTHQPWPVVRCKVVHVRYRFPYEMYYASGRRKNDGLKDVAAILTLEITGVPYSCDNRMFPWPAPVFTAPIASRTRSHESTFEVTVFDSGLTDFIIPEFLYKWRIKGLEKAIAENHGEVSNLSVTINYPPDGRDQDGKEDPFYVPYEAELIDYAETDEHEFHFQGSGYNALTMNWADSETDEEPIPVCSWDIQVNDALKAPKVPAMSAETGKAVNAALKQIMSTDPKIKEWYDSMPDTRIYSDYLLMIEIPMYLSKIRLRLQNGYYSNKNSVVADIELIKENCYKYNEDNNDFYELACQMHTDFKTLVDAIPEDPAADDSDESDQETILRRGQGISRAMAASSSSQQQQQQRLPNRSRRILSQQQSSLANLPADGGRALRRSTRSIGNPEAGNETVESVESIRGDNESSNRISRRVRGAASTREESRPTRHSSRSQIRRTYTEEESDQVDDNNYSDSEEEVQPARNIRATRTSQRSNKRAACTRESEDDQVQSPSPSRSARRSTRSARRETTENDDSDSEKEVQPARNIRATRTSQRSNKSAAYAPDESEDDQVKSPSPSRAARRSTRSIHHETTENMSTRGTRSRGSLAVDSPSRKQSNRRATVDEESEDYNESEEASDDYEEESPAPKKQVKIRARVGKMSTERTSRKSLSEKQPSSASNNDRQSRRRANISYAEMGSDDEEYYEFIEEEVNPKKKRSRSQLESLEYSDDNESPQKKRGKTSPSRTRGKKGITYYPSLTKWPDISSRSIKKVGRAVLSLLRERDQKKLFAAPVAEMYPEIADSYLDTISDPMDFRTIEDVRLDKYRHIHELQDDLILTFRNCCVFNGEYSDFYEQTIQIWKSLNELFKEACDDNHVNLPQRFS</sequence>
<dbReference type="InterPro" id="IPR019775">
    <property type="entry name" value="WD40_repeat_CS"/>
</dbReference>
<dbReference type="PROSITE" id="PS50014">
    <property type="entry name" value="BROMODOMAIN_2"/>
    <property type="match status" value="2"/>
</dbReference>
<dbReference type="InterPro" id="IPR036427">
    <property type="entry name" value="Bromodomain-like_sf"/>
</dbReference>
<gene>
    <name evidence="8" type="ORF">ACHAWO_008276</name>
</gene>
<dbReference type="PANTHER" id="PTHR16266">
    <property type="entry name" value="WD REPEAT DOMAIN 9"/>
    <property type="match status" value="1"/>
</dbReference>
<feature type="repeat" description="WD" evidence="5">
    <location>
        <begin position="780"/>
        <end position="821"/>
    </location>
</feature>
<feature type="compositionally biased region" description="Acidic residues" evidence="6">
    <location>
        <begin position="1486"/>
        <end position="1500"/>
    </location>
</feature>
<dbReference type="PRINTS" id="PR00503">
    <property type="entry name" value="BROMODOMAIN"/>
</dbReference>
<feature type="compositionally biased region" description="Basic and acidic residues" evidence="6">
    <location>
        <begin position="2327"/>
        <end position="2337"/>
    </location>
</feature>
<evidence type="ECO:0000313" key="8">
    <source>
        <dbReference type="EMBL" id="KAL3768108.1"/>
    </source>
</evidence>
<feature type="compositionally biased region" description="Gly residues" evidence="6">
    <location>
        <begin position="239"/>
        <end position="248"/>
    </location>
</feature>
<dbReference type="InterPro" id="IPR001680">
    <property type="entry name" value="WD40_rpt"/>
</dbReference>
<dbReference type="PROSITE" id="PS00678">
    <property type="entry name" value="WD_REPEATS_1"/>
    <property type="match status" value="1"/>
</dbReference>
<feature type="region of interest" description="Disordered" evidence="6">
    <location>
        <begin position="1"/>
        <end position="90"/>
    </location>
</feature>